<organism evidence="2 3">
    <name type="scientific">Lyngbya confervoides BDU141951</name>
    <dbReference type="NCBI Taxonomy" id="1574623"/>
    <lineage>
        <taxon>Bacteria</taxon>
        <taxon>Bacillati</taxon>
        <taxon>Cyanobacteriota</taxon>
        <taxon>Cyanophyceae</taxon>
        <taxon>Oscillatoriophycideae</taxon>
        <taxon>Oscillatoriales</taxon>
        <taxon>Microcoleaceae</taxon>
        <taxon>Lyngbya</taxon>
    </lineage>
</organism>
<proteinExistence type="predicted"/>
<gene>
    <name evidence="2" type="ORF">QQ91_0005775</name>
</gene>
<dbReference type="InterPro" id="IPR005025">
    <property type="entry name" value="FMN_Rdtase-like_dom"/>
</dbReference>
<sequence>MEPQTPKILAFAGSTRSASFNQQLVKAAAEAAKAAGAAVTYLDFLDYDMPLYNQDLEAKAGLPASVVQFKALLKEHQGFLIACPEYNGSLTPLLKNAIDWASRPEPGEPPMALSCFRHKVAALLSASPGQLGGMRGLIHVRAILEGIGVLVIPDQKSIPTAHSAFDAQGQLQDEAQRLAVHQVAQKLVEVTAKLNAA</sequence>
<name>A0ABD4T110_9CYAN</name>
<dbReference type="PANTHER" id="PTHR30543">
    <property type="entry name" value="CHROMATE REDUCTASE"/>
    <property type="match status" value="1"/>
</dbReference>
<dbReference type="AlphaFoldDB" id="A0ABD4T110"/>
<keyword evidence="3" id="KW-1185">Reference proteome</keyword>
<dbReference type="SUPFAM" id="SSF52218">
    <property type="entry name" value="Flavoproteins"/>
    <property type="match status" value="1"/>
</dbReference>
<dbReference type="Gene3D" id="3.40.50.360">
    <property type="match status" value="1"/>
</dbReference>
<dbReference type="RefSeq" id="WP_166280986.1">
    <property type="nucleotide sequence ID" value="NZ_JTHE03000037.1"/>
</dbReference>
<evidence type="ECO:0000313" key="2">
    <source>
        <dbReference type="EMBL" id="MCM1982336.1"/>
    </source>
</evidence>
<reference evidence="2 3" key="1">
    <citation type="journal article" date="2015" name="Genome Announc.">
        <title>Draft Genome Sequence of Filamentous Marine Cyanobacterium Lyngbya confervoides Strain BDU141951.</title>
        <authorList>
            <person name="Chandrababunaidu M.M."/>
            <person name="Sen D."/>
            <person name="Tripathy S."/>
        </authorList>
    </citation>
    <scope>NUCLEOTIDE SEQUENCE [LARGE SCALE GENOMIC DNA]</scope>
    <source>
        <strain evidence="2 3">BDU141951</strain>
    </source>
</reference>
<feature type="domain" description="NADPH-dependent FMN reductase-like" evidence="1">
    <location>
        <begin position="6"/>
        <end position="162"/>
    </location>
</feature>
<dbReference type="Proteomes" id="UP000031561">
    <property type="component" value="Unassembled WGS sequence"/>
</dbReference>
<evidence type="ECO:0000313" key="3">
    <source>
        <dbReference type="Proteomes" id="UP000031561"/>
    </source>
</evidence>
<comment type="caution">
    <text evidence="2">The sequence shown here is derived from an EMBL/GenBank/DDBJ whole genome shotgun (WGS) entry which is preliminary data.</text>
</comment>
<dbReference type="EMBL" id="JTHE03000037">
    <property type="protein sequence ID" value="MCM1982336.1"/>
    <property type="molecule type" value="Genomic_DNA"/>
</dbReference>
<dbReference type="PANTHER" id="PTHR30543:SF21">
    <property type="entry name" value="NAD(P)H-DEPENDENT FMN REDUCTASE LOT6"/>
    <property type="match status" value="1"/>
</dbReference>
<dbReference type="InterPro" id="IPR050712">
    <property type="entry name" value="NAD(P)H-dep_reductase"/>
</dbReference>
<dbReference type="Pfam" id="PF03358">
    <property type="entry name" value="FMN_red"/>
    <property type="match status" value="1"/>
</dbReference>
<evidence type="ECO:0000259" key="1">
    <source>
        <dbReference type="Pfam" id="PF03358"/>
    </source>
</evidence>
<protein>
    <submittedName>
        <fullName evidence="2">NAD(P)H-dependent oxidoreductase</fullName>
    </submittedName>
</protein>
<accession>A0ABD4T110</accession>
<dbReference type="InterPro" id="IPR029039">
    <property type="entry name" value="Flavoprotein-like_sf"/>
</dbReference>